<proteinExistence type="predicted"/>
<keyword evidence="2" id="KW-1185">Reference proteome</keyword>
<gene>
    <name evidence="1" type="ORF">ALC60_06754</name>
</gene>
<sequence length="184" mass="20705">LLDENFRNIAATISLYIRISYLSKCLITEITQVKKVAVDTVAIKRKKIAADILIKRRNASPIIATDNEIINDEQDDIQRKNLIHSLIKDAVAITKTKGYAIKDNGERAFKKASSTLSNSKHGRNTATIGITERGKRISPSSSSLQTYPLCCQLQPHLTCFTDCFDVSPCYCYWTSCPFQFFYSV</sequence>
<feature type="non-terminal residue" evidence="1">
    <location>
        <position position="1"/>
    </location>
</feature>
<evidence type="ECO:0000313" key="1">
    <source>
        <dbReference type="EMBL" id="KYQ54210.1"/>
    </source>
</evidence>
<organism evidence="1 2">
    <name type="scientific">Mycetomoellerius zeteki</name>
    <dbReference type="NCBI Taxonomy" id="64791"/>
    <lineage>
        <taxon>Eukaryota</taxon>
        <taxon>Metazoa</taxon>
        <taxon>Ecdysozoa</taxon>
        <taxon>Arthropoda</taxon>
        <taxon>Hexapoda</taxon>
        <taxon>Insecta</taxon>
        <taxon>Pterygota</taxon>
        <taxon>Neoptera</taxon>
        <taxon>Endopterygota</taxon>
        <taxon>Hymenoptera</taxon>
        <taxon>Apocrita</taxon>
        <taxon>Aculeata</taxon>
        <taxon>Formicoidea</taxon>
        <taxon>Formicidae</taxon>
        <taxon>Myrmicinae</taxon>
        <taxon>Mycetomoellerius</taxon>
    </lineage>
</organism>
<accession>A0A151X1W3</accession>
<dbReference type="AlphaFoldDB" id="A0A151X1W3"/>
<name>A0A151X1W3_9HYME</name>
<evidence type="ECO:0000313" key="2">
    <source>
        <dbReference type="Proteomes" id="UP000075809"/>
    </source>
</evidence>
<dbReference type="EMBL" id="KQ982585">
    <property type="protein sequence ID" value="KYQ54210.1"/>
    <property type="molecule type" value="Genomic_DNA"/>
</dbReference>
<dbReference type="Proteomes" id="UP000075809">
    <property type="component" value="Unassembled WGS sequence"/>
</dbReference>
<reference evidence="1 2" key="1">
    <citation type="submission" date="2015-09" db="EMBL/GenBank/DDBJ databases">
        <title>Trachymyrmex zeteki WGS genome.</title>
        <authorList>
            <person name="Nygaard S."/>
            <person name="Hu H."/>
            <person name="Boomsma J."/>
            <person name="Zhang G."/>
        </authorList>
    </citation>
    <scope>NUCLEOTIDE SEQUENCE [LARGE SCALE GENOMIC DNA]</scope>
    <source>
        <strain evidence="1">Tzet28-1</strain>
        <tissue evidence="1">Whole body</tissue>
    </source>
</reference>
<protein>
    <submittedName>
        <fullName evidence="1">Uncharacterized protein</fullName>
    </submittedName>
</protein>